<keyword evidence="5 11" id="KW-0863">Zinc-finger</keyword>
<evidence type="ECO:0000256" key="3">
    <source>
        <dbReference type="ARBA" id="ARBA00022692"/>
    </source>
</evidence>
<dbReference type="Gene3D" id="3.30.40.10">
    <property type="entry name" value="Zinc/RING finger domain, C3HC4 (zinc finger)"/>
    <property type="match status" value="1"/>
</dbReference>
<feature type="transmembrane region" description="Helical" evidence="12">
    <location>
        <begin position="20"/>
        <end position="45"/>
    </location>
</feature>
<dbReference type="Proteomes" id="UP000748531">
    <property type="component" value="Unassembled WGS sequence"/>
</dbReference>
<evidence type="ECO:0000256" key="8">
    <source>
        <dbReference type="ARBA" id="ARBA00023136"/>
    </source>
</evidence>
<dbReference type="InterPro" id="IPR013083">
    <property type="entry name" value="Znf_RING/FYVE/PHD"/>
</dbReference>
<keyword evidence="7 12" id="KW-1133">Transmembrane helix</keyword>
<dbReference type="GO" id="GO:0016567">
    <property type="term" value="P:protein ubiquitination"/>
    <property type="evidence" value="ECO:0007669"/>
    <property type="project" value="UniProtKB-UniPathway"/>
</dbReference>
<sequence>MRSEETKPEESSRFVDGLDNFVLFLLIIPFAFFGFILVKTIWFFCDSSGSNLHLPSVESTRTSENDQEECPICMESITFGVETDCTHRFCARCFCLHWKRTLYSRHITCPMCRSHVHTLTKLFTHEENELPSAQKSALSADIDLFNRWHSNLPVPIWQRLRDLPTLARALTQLLFSSEGAMVLLHSRLIFLGICVLLYILSPFDLIPEIVTGIFGLLDDLLVFFIFAVHAYAVYRATLIRPIPTMS</sequence>
<evidence type="ECO:0000256" key="11">
    <source>
        <dbReference type="PROSITE-ProRule" id="PRU00175"/>
    </source>
</evidence>
<evidence type="ECO:0000256" key="5">
    <source>
        <dbReference type="ARBA" id="ARBA00022771"/>
    </source>
</evidence>
<dbReference type="GO" id="GO:0061630">
    <property type="term" value="F:ubiquitin protein ligase activity"/>
    <property type="evidence" value="ECO:0007669"/>
    <property type="project" value="InterPro"/>
</dbReference>
<evidence type="ECO:0000256" key="4">
    <source>
        <dbReference type="ARBA" id="ARBA00022723"/>
    </source>
</evidence>
<gene>
    <name evidence="14" type="ORF">PHET_06316</name>
</gene>
<organism evidence="14 15">
    <name type="scientific">Paragonimus heterotremus</name>
    <dbReference type="NCBI Taxonomy" id="100268"/>
    <lineage>
        <taxon>Eukaryota</taxon>
        <taxon>Metazoa</taxon>
        <taxon>Spiralia</taxon>
        <taxon>Lophotrochozoa</taxon>
        <taxon>Platyhelminthes</taxon>
        <taxon>Trematoda</taxon>
        <taxon>Digenea</taxon>
        <taxon>Plagiorchiida</taxon>
        <taxon>Troglotremata</taxon>
        <taxon>Troglotrematidae</taxon>
        <taxon>Paragonimus</taxon>
    </lineage>
</organism>
<dbReference type="Pfam" id="PF00097">
    <property type="entry name" value="zf-C3HC4"/>
    <property type="match status" value="1"/>
</dbReference>
<comment type="subcellular location">
    <subcellularLocation>
        <location evidence="1">Endomembrane system</location>
        <topology evidence="1">Multi-pass membrane protein</topology>
    </subcellularLocation>
</comment>
<evidence type="ECO:0000256" key="6">
    <source>
        <dbReference type="ARBA" id="ARBA00022833"/>
    </source>
</evidence>
<feature type="transmembrane region" description="Helical" evidence="12">
    <location>
        <begin position="213"/>
        <end position="234"/>
    </location>
</feature>
<keyword evidence="4" id="KW-0479">Metal-binding</keyword>
<evidence type="ECO:0000256" key="7">
    <source>
        <dbReference type="ARBA" id="ARBA00022989"/>
    </source>
</evidence>
<evidence type="ECO:0000256" key="2">
    <source>
        <dbReference type="ARBA" id="ARBA00014068"/>
    </source>
</evidence>
<feature type="domain" description="RING-type" evidence="13">
    <location>
        <begin position="70"/>
        <end position="113"/>
    </location>
</feature>
<dbReference type="InterPro" id="IPR001841">
    <property type="entry name" value="Znf_RING"/>
</dbReference>
<reference evidence="14" key="1">
    <citation type="submission" date="2019-05" db="EMBL/GenBank/DDBJ databases">
        <title>Annotation for the trematode Paragonimus heterotremus.</title>
        <authorList>
            <person name="Choi Y.-J."/>
        </authorList>
    </citation>
    <scope>NUCLEOTIDE SEQUENCE</scope>
    <source>
        <strain evidence="14">LC</strain>
    </source>
</reference>
<evidence type="ECO:0000313" key="15">
    <source>
        <dbReference type="Proteomes" id="UP000748531"/>
    </source>
</evidence>
<protein>
    <recommendedName>
        <fullName evidence="2">E3 ubiquitin-protein ligase RNF170</fullName>
    </recommendedName>
    <alternativeName>
        <fullName evidence="10">RING finger protein 170</fullName>
    </alternativeName>
    <alternativeName>
        <fullName evidence="9">RING-type E3 ubiquitin transferase RNF170</fullName>
    </alternativeName>
</protein>
<dbReference type="InterPro" id="IPR018957">
    <property type="entry name" value="Znf_C3HC4_RING-type"/>
</dbReference>
<dbReference type="OrthoDB" id="9049620at2759"/>
<evidence type="ECO:0000256" key="9">
    <source>
        <dbReference type="ARBA" id="ARBA00030110"/>
    </source>
</evidence>
<accession>A0A8J4SMV7</accession>
<evidence type="ECO:0000256" key="10">
    <source>
        <dbReference type="ARBA" id="ARBA00031107"/>
    </source>
</evidence>
<dbReference type="PANTHER" id="PTHR22894:SF5">
    <property type="entry name" value="RING-TYPE DOMAIN-CONTAINING PROTEIN"/>
    <property type="match status" value="1"/>
</dbReference>
<name>A0A8J4SMV7_9TREM</name>
<evidence type="ECO:0000313" key="14">
    <source>
        <dbReference type="EMBL" id="KAF5399107.1"/>
    </source>
</evidence>
<comment type="caution">
    <text evidence="14">The sequence shown here is derived from an EMBL/GenBank/DDBJ whole genome shotgun (WGS) entry which is preliminary data.</text>
</comment>
<dbReference type="UniPathway" id="UPA00143"/>
<evidence type="ECO:0000259" key="13">
    <source>
        <dbReference type="PROSITE" id="PS50089"/>
    </source>
</evidence>
<proteinExistence type="predicted"/>
<dbReference type="SMART" id="SM00184">
    <property type="entry name" value="RING"/>
    <property type="match status" value="1"/>
</dbReference>
<dbReference type="PANTHER" id="PTHR22894">
    <property type="entry name" value="RING-TYPE DOMAIN-CONTAINING PROTEIN"/>
    <property type="match status" value="1"/>
</dbReference>
<dbReference type="GO" id="GO:0012505">
    <property type="term" value="C:endomembrane system"/>
    <property type="evidence" value="ECO:0007669"/>
    <property type="project" value="UniProtKB-SubCell"/>
</dbReference>
<dbReference type="AlphaFoldDB" id="A0A8J4SMV7"/>
<keyword evidence="6" id="KW-0862">Zinc</keyword>
<dbReference type="PROSITE" id="PS50089">
    <property type="entry name" value="ZF_RING_2"/>
    <property type="match status" value="1"/>
</dbReference>
<keyword evidence="8 12" id="KW-0472">Membrane</keyword>
<dbReference type="InterPro" id="IPR010652">
    <property type="entry name" value="DUF1232"/>
</dbReference>
<evidence type="ECO:0000256" key="1">
    <source>
        <dbReference type="ARBA" id="ARBA00004127"/>
    </source>
</evidence>
<dbReference type="InterPro" id="IPR038896">
    <property type="entry name" value="RNF170"/>
</dbReference>
<feature type="transmembrane region" description="Helical" evidence="12">
    <location>
        <begin position="182"/>
        <end position="201"/>
    </location>
</feature>
<dbReference type="EMBL" id="LUCH01004346">
    <property type="protein sequence ID" value="KAF5399107.1"/>
    <property type="molecule type" value="Genomic_DNA"/>
</dbReference>
<dbReference type="GO" id="GO:0008270">
    <property type="term" value="F:zinc ion binding"/>
    <property type="evidence" value="ECO:0007669"/>
    <property type="project" value="UniProtKB-KW"/>
</dbReference>
<keyword evidence="3 12" id="KW-0812">Transmembrane</keyword>
<dbReference type="Pfam" id="PF06803">
    <property type="entry name" value="DUF1232"/>
    <property type="match status" value="1"/>
</dbReference>
<evidence type="ECO:0000256" key="12">
    <source>
        <dbReference type="SAM" id="Phobius"/>
    </source>
</evidence>
<keyword evidence="15" id="KW-1185">Reference proteome</keyword>
<dbReference type="SUPFAM" id="SSF57850">
    <property type="entry name" value="RING/U-box"/>
    <property type="match status" value="1"/>
</dbReference>